<evidence type="ECO:0000256" key="2">
    <source>
        <dbReference type="ARBA" id="ARBA00023136"/>
    </source>
</evidence>
<evidence type="ECO:0000256" key="4">
    <source>
        <dbReference type="SAM" id="Phobius"/>
    </source>
</evidence>
<feature type="transmembrane region" description="Helical" evidence="4">
    <location>
        <begin position="296"/>
        <end position="317"/>
    </location>
</feature>
<dbReference type="InterPro" id="IPR050768">
    <property type="entry name" value="UPF0353/GerABKA_families"/>
</dbReference>
<dbReference type="InterPro" id="IPR004995">
    <property type="entry name" value="Spore_Ger"/>
</dbReference>
<accession>A0ABQ4N968</accession>
<feature type="transmembrane region" description="Helical" evidence="4">
    <location>
        <begin position="391"/>
        <end position="410"/>
    </location>
</feature>
<keyword evidence="2 4" id="KW-0472">Membrane</keyword>
<comment type="similarity">
    <text evidence="1">Belongs to the GerABKA family.</text>
</comment>
<feature type="compositionally biased region" description="Polar residues" evidence="3">
    <location>
        <begin position="1"/>
        <end position="16"/>
    </location>
</feature>
<sequence>MKWRNWFSNRSDQSNSRTDHNGALPDASGPPTLENIKLLFQDIHDAHVHELMADGQIVKLFYIRSLVDGTQLQSDIVFPVLHSTAGQTGWKVISDDVIQVKTLSQAQEQILTGSVLVIYENGLVYAVNKKNTLGRSIDTSEQEAIMYGPKDSLSEQLENSLTLIRRRLPVPNLKSKKYSLGSLSKTTVILLYMEGIVNPELVRIADQKTKAIDFDAFFDSAHLSAFLEDHVFSVFPQFQQTDRPDVLASALSSGKLVWVVDNTPFALVAPVTFFDLFQTPEDYVHRWMVGSFLRGLRFVAFMIALVLTPIYVAVTVHHYQMIPLEMLFVLMQSRSEVPFTPLWEALLMLLTLEILKEASLRMPTKSGQTLGVVGGIVIGQAAVQAGIASNILIIFISISAIASFLVPNYLMTNSGKLIQFIFLILAAWLGMWGVGFGIFWLFIHLHGLTSLRQPYLAPLVPFYKGDWKDTIVRFPIKALKTRPRYLKPLALYKISKRRT</sequence>
<reference evidence="5 6" key="1">
    <citation type="submission" date="2021-04" db="EMBL/GenBank/DDBJ databases">
        <title>Draft genome sequence of Paenibacillus cisolokensis, LC2-13A.</title>
        <authorList>
            <person name="Uke A."/>
            <person name="Chhe C."/>
            <person name="Baramee S."/>
            <person name="Kosugi A."/>
        </authorList>
    </citation>
    <scope>NUCLEOTIDE SEQUENCE [LARGE SCALE GENOMIC DNA]</scope>
    <source>
        <strain evidence="5 6">LC2-13A</strain>
    </source>
</reference>
<evidence type="ECO:0000256" key="1">
    <source>
        <dbReference type="ARBA" id="ARBA00005278"/>
    </source>
</evidence>
<evidence type="ECO:0000256" key="3">
    <source>
        <dbReference type="SAM" id="MobiDB-lite"/>
    </source>
</evidence>
<feature type="region of interest" description="Disordered" evidence="3">
    <location>
        <begin position="1"/>
        <end position="27"/>
    </location>
</feature>
<name>A0ABQ4N968_9BACL</name>
<dbReference type="Pfam" id="PF03323">
    <property type="entry name" value="GerA"/>
    <property type="match status" value="1"/>
</dbReference>
<dbReference type="EMBL" id="BOVJ01000106">
    <property type="protein sequence ID" value="GIQ64762.1"/>
    <property type="molecule type" value="Genomic_DNA"/>
</dbReference>
<feature type="transmembrane region" description="Helical" evidence="4">
    <location>
        <begin position="417"/>
        <end position="443"/>
    </location>
</feature>
<evidence type="ECO:0000313" key="5">
    <source>
        <dbReference type="EMBL" id="GIQ64762.1"/>
    </source>
</evidence>
<proteinExistence type="inferred from homology"/>
<dbReference type="PIRSF" id="PIRSF005690">
    <property type="entry name" value="GerBA"/>
    <property type="match status" value="1"/>
</dbReference>
<gene>
    <name evidence="5" type="ORF">PACILC2_33300</name>
</gene>
<comment type="caution">
    <text evidence="5">The sequence shown here is derived from an EMBL/GenBank/DDBJ whole genome shotgun (WGS) entry which is preliminary data.</text>
</comment>
<dbReference type="PANTHER" id="PTHR22550">
    <property type="entry name" value="SPORE GERMINATION PROTEIN"/>
    <property type="match status" value="1"/>
</dbReference>
<dbReference type="PANTHER" id="PTHR22550:SF5">
    <property type="entry name" value="LEUCINE ZIPPER PROTEIN 4"/>
    <property type="match status" value="1"/>
</dbReference>
<keyword evidence="4" id="KW-1133">Transmembrane helix</keyword>
<dbReference type="Proteomes" id="UP000680304">
    <property type="component" value="Unassembled WGS sequence"/>
</dbReference>
<keyword evidence="4" id="KW-0812">Transmembrane</keyword>
<protein>
    <submittedName>
        <fullName evidence="5">Spore germination protein</fullName>
    </submittedName>
</protein>
<keyword evidence="6" id="KW-1185">Reference proteome</keyword>
<organism evidence="5 6">
    <name type="scientific">Paenibacillus cisolokensis</name>
    <dbReference type="NCBI Taxonomy" id="1658519"/>
    <lineage>
        <taxon>Bacteria</taxon>
        <taxon>Bacillati</taxon>
        <taxon>Bacillota</taxon>
        <taxon>Bacilli</taxon>
        <taxon>Bacillales</taxon>
        <taxon>Paenibacillaceae</taxon>
        <taxon>Paenibacillus</taxon>
    </lineage>
</organism>
<evidence type="ECO:0000313" key="6">
    <source>
        <dbReference type="Proteomes" id="UP000680304"/>
    </source>
</evidence>
<dbReference type="RefSeq" id="WP_213529311.1">
    <property type="nucleotide sequence ID" value="NZ_BOVJ01000106.1"/>
</dbReference>